<dbReference type="HAMAP" id="MF_01539">
    <property type="entry name" value="TmcAL"/>
    <property type="match status" value="1"/>
</dbReference>
<keyword evidence="3" id="KW-0694">RNA-binding</keyword>
<evidence type="ECO:0000313" key="5">
    <source>
        <dbReference type="Proteomes" id="UP001500880"/>
    </source>
</evidence>
<comment type="similarity">
    <text evidence="3">Belongs to the TmcAL family.</text>
</comment>
<dbReference type="EC" id="6.3.4.-" evidence="3"/>
<evidence type="ECO:0000313" key="4">
    <source>
        <dbReference type="EMBL" id="GAA0494906.1"/>
    </source>
</evidence>
<keyword evidence="3" id="KW-0547">Nucleotide-binding</keyword>
<feature type="binding site" evidence="3">
    <location>
        <position position="101"/>
    </location>
    <ligand>
        <name>ATP</name>
        <dbReference type="ChEBI" id="CHEBI:30616"/>
    </ligand>
</feature>
<dbReference type="NCBIfam" id="NF010191">
    <property type="entry name" value="PRK13670.1"/>
    <property type="match status" value="1"/>
</dbReference>
<accession>A0ABP3L7K7</accession>
<keyword evidence="3" id="KW-0067">ATP-binding</keyword>
<feature type="binding site" evidence="3">
    <location>
        <begin position="7"/>
        <end position="20"/>
    </location>
    <ligand>
        <name>ATP</name>
        <dbReference type="ChEBI" id="CHEBI:30616"/>
    </ligand>
</feature>
<feature type="binding site" evidence="3">
    <location>
        <position position="162"/>
    </location>
    <ligand>
        <name>ATP</name>
        <dbReference type="ChEBI" id="CHEBI:30616"/>
    </ligand>
</feature>
<comment type="function">
    <text evidence="3">Catalyzes the formation of N(4)-acetylcytidine (ac(4)C) at the wobble position of elongator tRNA(Met), using acetate and ATP as substrates. First activates an acetate ion to form acetyladenylate (Ac-AMP) and then transfers the acetyl group to tRNA to form ac(4)C34.</text>
</comment>
<keyword evidence="3" id="KW-0963">Cytoplasm</keyword>
<proteinExistence type="inferred from homology"/>
<protein>
    <recommendedName>
        <fullName evidence="3">tRNA(Met) cytidine acetate ligase</fullName>
        <ecNumber evidence="3">6.3.4.-</ecNumber>
    </recommendedName>
</protein>
<keyword evidence="3" id="KW-0820">tRNA-binding</keyword>
<evidence type="ECO:0000256" key="1">
    <source>
        <dbReference type="ARBA" id="ARBA00022598"/>
    </source>
</evidence>
<comment type="caution">
    <text evidence="4">The sequence shown here is derived from an EMBL/GenBank/DDBJ whole genome shotgun (WGS) entry which is preliminary data.</text>
</comment>
<dbReference type="RefSeq" id="WP_343840888.1">
    <property type="nucleotide sequence ID" value="NZ_BAAADO010000004.1"/>
</dbReference>
<dbReference type="EMBL" id="BAAADO010000004">
    <property type="protein sequence ID" value="GAA0494906.1"/>
    <property type="molecule type" value="Genomic_DNA"/>
</dbReference>
<keyword evidence="2 3" id="KW-0819">tRNA processing</keyword>
<keyword evidence="1 3" id="KW-0436">Ligase</keyword>
<evidence type="ECO:0000256" key="3">
    <source>
        <dbReference type="HAMAP-Rule" id="MF_01539"/>
    </source>
</evidence>
<evidence type="ECO:0000256" key="2">
    <source>
        <dbReference type="ARBA" id="ARBA00022694"/>
    </source>
</evidence>
<name>A0ABP3L7K7_9BACI</name>
<dbReference type="Proteomes" id="UP001500880">
    <property type="component" value="Unassembled WGS sequence"/>
</dbReference>
<comment type="subcellular location">
    <subcellularLocation>
        <location evidence="3">Cytoplasm</location>
    </subcellularLocation>
</comment>
<feature type="binding site" evidence="3">
    <location>
        <position position="187"/>
    </location>
    <ligand>
        <name>ATP</name>
        <dbReference type="ChEBI" id="CHEBI:30616"/>
    </ligand>
</feature>
<reference evidence="5" key="1">
    <citation type="journal article" date="2019" name="Int. J. Syst. Evol. Microbiol.">
        <title>The Global Catalogue of Microorganisms (GCM) 10K type strain sequencing project: providing services to taxonomists for standard genome sequencing and annotation.</title>
        <authorList>
            <consortium name="The Broad Institute Genomics Platform"/>
            <consortium name="The Broad Institute Genome Sequencing Center for Infectious Disease"/>
            <person name="Wu L."/>
            <person name="Ma J."/>
        </authorList>
    </citation>
    <scope>NUCLEOTIDE SEQUENCE [LARGE SCALE GENOMIC DNA]</scope>
    <source>
        <strain evidence="5">JCM 12389</strain>
    </source>
</reference>
<dbReference type="Gene3D" id="3.40.50.620">
    <property type="entry name" value="HUPs"/>
    <property type="match status" value="1"/>
</dbReference>
<gene>
    <name evidence="3" type="primary">tmcAL</name>
    <name evidence="4" type="ORF">GCM10008986_21930</name>
</gene>
<organism evidence="4 5">
    <name type="scientific">Salinibacillus aidingensis</name>
    <dbReference type="NCBI Taxonomy" id="237684"/>
    <lineage>
        <taxon>Bacteria</taxon>
        <taxon>Bacillati</taxon>
        <taxon>Bacillota</taxon>
        <taxon>Bacilli</taxon>
        <taxon>Bacillales</taxon>
        <taxon>Bacillaceae</taxon>
        <taxon>Salinibacillus</taxon>
    </lineage>
</organism>
<comment type="caution">
    <text evidence="3">Lacks conserved residue(s) required for the propagation of feature annotation.</text>
</comment>
<comment type="catalytic activity">
    <reaction evidence="3">
        <text>cytidine(34) in elongator tRNA(Met) + acetate + ATP = N(4)-acetylcytidine(34) in elongator tRNA(Met) + AMP + diphosphate</text>
        <dbReference type="Rhea" id="RHEA:58144"/>
        <dbReference type="Rhea" id="RHEA-COMP:10693"/>
        <dbReference type="Rhea" id="RHEA-COMP:10694"/>
        <dbReference type="ChEBI" id="CHEBI:30089"/>
        <dbReference type="ChEBI" id="CHEBI:30616"/>
        <dbReference type="ChEBI" id="CHEBI:33019"/>
        <dbReference type="ChEBI" id="CHEBI:74900"/>
        <dbReference type="ChEBI" id="CHEBI:82748"/>
        <dbReference type="ChEBI" id="CHEBI:456215"/>
    </reaction>
</comment>
<dbReference type="InterPro" id="IPR008513">
    <property type="entry name" value="tRNA(Met)_cyd_acetate_ligase"/>
</dbReference>
<dbReference type="PANTHER" id="PTHR37825">
    <property type="entry name" value="TRNA(MET) CYTIDINE ACETATE LIGASE"/>
    <property type="match status" value="1"/>
</dbReference>
<dbReference type="InterPro" id="IPR014729">
    <property type="entry name" value="Rossmann-like_a/b/a_fold"/>
</dbReference>
<dbReference type="Pfam" id="PF05636">
    <property type="entry name" value="HIGH_NTase1"/>
    <property type="match status" value="1"/>
</dbReference>
<dbReference type="PANTHER" id="PTHR37825:SF1">
    <property type="entry name" value="TRNA(MET) CYTIDINE ACETATE LIGASE"/>
    <property type="match status" value="1"/>
</dbReference>
<keyword evidence="5" id="KW-1185">Reference proteome</keyword>
<sequence length="403" mass="46696">MKACGLIVEYNPFHNGHVYHLEEAKKKTNSDVVIGVMSGNFLQRGEPAIIDKWHRAEAALKTGMDLVLELPYVFAVQHADLFAKGAILTLDSLNAHTVVFGSELGDIDPFIQSYQQYKQKEEDYKTILQEFLRKGYSFPEAGRKAYEYIGLKTDHLDLTQPNNILGFSYVKAIFDEKKTMKPETIRRTKSGYHDQEIKQDIASATSIRNEILKTMEIQEPVKDSIPPATYHVLTDYKKKSGMFHHWEPYFPYVQYKVITTSISNLQAIHGMEEGLEYRLKKTVKQAKSFQHWMELIKTKRYTWTRLQRMFVHLLTNTTSEEINIIQSLHVAPYTRVLGMTEKGRTYLHSQKKDMDTPLLSQLQQGAHPFLEIEEKAADTYYLPVQRSKQMEMRKREVGPPIII</sequence>
<dbReference type="SUPFAM" id="SSF52374">
    <property type="entry name" value="Nucleotidylyl transferase"/>
    <property type="match status" value="1"/>
</dbReference>